<name>A0A484DG67_PERFV</name>
<organism evidence="1 2">
    <name type="scientific">Perca flavescens</name>
    <name type="common">American yellow perch</name>
    <name type="synonym">Morone flavescens</name>
    <dbReference type="NCBI Taxonomy" id="8167"/>
    <lineage>
        <taxon>Eukaryota</taxon>
        <taxon>Metazoa</taxon>
        <taxon>Chordata</taxon>
        <taxon>Craniata</taxon>
        <taxon>Vertebrata</taxon>
        <taxon>Euteleostomi</taxon>
        <taxon>Actinopterygii</taxon>
        <taxon>Neopterygii</taxon>
        <taxon>Teleostei</taxon>
        <taxon>Neoteleostei</taxon>
        <taxon>Acanthomorphata</taxon>
        <taxon>Eupercaria</taxon>
        <taxon>Perciformes</taxon>
        <taxon>Percoidei</taxon>
        <taxon>Percidae</taxon>
        <taxon>Percinae</taxon>
        <taxon>Perca</taxon>
    </lineage>
</organism>
<comment type="caution">
    <text evidence="1">The sequence shown here is derived from an EMBL/GenBank/DDBJ whole genome shotgun (WGS) entry which is preliminary data.</text>
</comment>
<proteinExistence type="predicted"/>
<sequence>MSLEMELLADEDARSKLRLRSEELHFTSSEEWEESRIRHRPAETFFCKQTLLKDVLFDAARGESACDRVDQSQSSISSHIPELCLSLTDSVDDAFHINSVNRNLVCVKDKRILSSALAPVEEHMAAPVKMTLNSQDHSLSGVMKPAATGREMIVASRVQNSPVTCGAVWEDQGMLS</sequence>
<evidence type="ECO:0000313" key="1">
    <source>
        <dbReference type="EMBL" id="TDH14478.1"/>
    </source>
</evidence>
<dbReference type="AlphaFoldDB" id="A0A484DG67"/>
<accession>A0A484DG67</accession>
<protein>
    <submittedName>
        <fullName evidence="1">Uncharacterized protein</fullName>
    </submittedName>
</protein>
<reference evidence="1 2" key="1">
    <citation type="submission" date="2019-01" db="EMBL/GenBank/DDBJ databases">
        <title>A chromosome-scale genome assembly of the yellow perch, Perca flavescens.</title>
        <authorList>
            <person name="Feron R."/>
            <person name="Morvezen R."/>
            <person name="Bestin A."/>
            <person name="Haffray P."/>
            <person name="Klopp C."/>
            <person name="Zahm M."/>
            <person name="Cabau C."/>
            <person name="Roques C."/>
            <person name="Donnadieu C."/>
            <person name="Bouchez O."/>
            <person name="Christie M."/>
            <person name="Larson W."/>
            <person name="Guiguen Y."/>
        </authorList>
    </citation>
    <scope>NUCLEOTIDE SEQUENCE [LARGE SCALE GENOMIC DNA]</scope>
    <source>
        <strain evidence="1">YP-PL-M2</strain>
        <tissue evidence="1">Blood</tissue>
    </source>
</reference>
<dbReference type="EMBL" id="SCKG01000004">
    <property type="protein sequence ID" value="TDH14478.1"/>
    <property type="molecule type" value="Genomic_DNA"/>
</dbReference>
<keyword evidence="2" id="KW-1185">Reference proteome</keyword>
<dbReference type="Proteomes" id="UP000295070">
    <property type="component" value="Chromosome 4"/>
</dbReference>
<evidence type="ECO:0000313" key="2">
    <source>
        <dbReference type="Proteomes" id="UP000295070"/>
    </source>
</evidence>
<gene>
    <name evidence="1" type="ORF">EPR50_G00044460</name>
</gene>